<protein>
    <submittedName>
        <fullName evidence="1">Uncharacterized protein</fullName>
    </submittedName>
</protein>
<gene>
    <name evidence="1" type="ORF">DBRI1063_LOCUS19055</name>
</gene>
<name>A0A7S1ZQ46_9STRA</name>
<dbReference type="EMBL" id="HBGN01029536">
    <property type="protein sequence ID" value="CAD9345831.1"/>
    <property type="molecule type" value="Transcribed_RNA"/>
</dbReference>
<sequence length="99" mass="11198">MCLVVNVACVSKYDTATIKYSPPIFEKASSARASFIYQRKNVAYKNLKTFLVAASFLNYPQIQTQVTLLSAISLSPEYDTPHKHTHTFSFIFTNPQKDT</sequence>
<proteinExistence type="predicted"/>
<reference evidence="1" key="1">
    <citation type="submission" date="2021-01" db="EMBL/GenBank/DDBJ databases">
        <authorList>
            <person name="Corre E."/>
            <person name="Pelletier E."/>
            <person name="Niang G."/>
            <person name="Scheremetjew M."/>
            <person name="Finn R."/>
            <person name="Kale V."/>
            <person name="Holt S."/>
            <person name="Cochrane G."/>
            <person name="Meng A."/>
            <person name="Brown T."/>
            <person name="Cohen L."/>
        </authorList>
    </citation>
    <scope>NUCLEOTIDE SEQUENCE</scope>
    <source>
        <strain evidence="1">Pop2</strain>
    </source>
</reference>
<dbReference type="AlphaFoldDB" id="A0A7S1ZQ46"/>
<organism evidence="1">
    <name type="scientific">Ditylum brightwellii</name>
    <dbReference type="NCBI Taxonomy" id="49249"/>
    <lineage>
        <taxon>Eukaryota</taxon>
        <taxon>Sar</taxon>
        <taxon>Stramenopiles</taxon>
        <taxon>Ochrophyta</taxon>
        <taxon>Bacillariophyta</taxon>
        <taxon>Mediophyceae</taxon>
        <taxon>Lithodesmiophycidae</taxon>
        <taxon>Lithodesmiales</taxon>
        <taxon>Lithodesmiaceae</taxon>
        <taxon>Ditylum</taxon>
    </lineage>
</organism>
<evidence type="ECO:0000313" key="1">
    <source>
        <dbReference type="EMBL" id="CAD9345831.1"/>
    </source>
</evidence>
<accession>A0A7S1ZQ46</accession>